<gene>
    <name evidence="1" type="ORF">FMM06_09245</name>
</gene>
<dbReference type="GO" id="GO:0016874">
    <property type="term" value="F:ligase activity"/>
    <property type="evidence" value="ECO:0007669"/>
    <property type="project" value="UniProtKB-KW"/>
</dbReference>
<dbReference type="SUPFAM" id="SSF55144">
    <property type="entry name" value="LigT-like"/>
    <property type="match status" value="1"/>
</dbReference>
<sequence>MAKFEALRRAHYPAEINRVPAHISLFHHLPGSELEAVVDRLKFTARHHPAPEIEVAGLRSLGKGVALTLHCEGLAAIRAELADAWAPLLIPQDRQGWRGHVTVQNKVDPAVARATLALLSATFQPWTARIVGIDVWRYLDGPWEAVKTVALR</sequence>
<dbReference type="OrthoDB" id="793003at2"/>
<evidence type="ECO:0000313" key="1">
    <source>
        <dbReference type="EMBL" id="TRW18483.1"/>
    </source>
</evidence>
<keyword evidence="1" id="KW-0436">Ligase</keyword>
<proteinExistence type="predicted"/>
<keyword evidence="2" id="KW-1185">Reference proteome</keyword>
<dbReference type="InterPro" id="IPR009097">
    <property type="entry name" value="Cyclic_Pdiesterase"/>
</dbReference>
<accession>A0A552UJR7</accession>
<dbReference type="EMBL" id="VJWA01000001">
    <property type="protein sequence ID" value="TRW18483.1"/>
    <property type="molecule type" value="Genomic_DNA"/>
</dbReference>
<evidence type="ECO:0000313" key="2">
    <source>
        <dbReference type="Proteomes" id="UP000317894"/>
    </source>
</evidence>
<dbReference type="AlphaFoldDB" id="A0A552UJR7"/>
<organism evidence="1 2">
    <name type="scientific">Glacieibacterium frigidum</name>
    <dbReference type="NCBI Taxonomy" id="2593303"/>
    <lineage>
        <taxon>Bacteria</taxon>
        <taxon>Pseudomonadati</taxon>
        <taxon>Pseudomonadota</taxon>
        <taxon>Alphaproteobacteria</taxon>
        <taxon>Sphingomonadales</taxon>
        <taxon>Sphingosinicellaceae</taxon>
        <taxon>Glacieibacterium</taxon>
    </lineage>
</organism>
<dbReference type="Pfam" id="PF13563">
    <property type="entry name" value="2_5_RNA_ligase2"/>
    <property type="match status" value="1"/>
</dbReference>
<protein>
    <submittedName>
        <fullName evidence="1">2'-5' RNA ligase family protein</fullName>
    </submittedName>
</protein>
<reference evidence="1 2" key="1">
    <citation type="submission" date="2019-07" db="EMBL/GenBank/DDBJ databases">
        <title>Novel species isolated from glacier.</title>
        <authorList>
            <person name="Liu Q."/>
            <person name="Xin Y.-H."/>
        </authorList>
    </citation>
    <scope>NUCLEOTIDE SEQUENCE [LARGE SCALE GENOMIC DNA]</scope>
    <source>
        <strain evidence="1 2">LB1R16</strain>
    </source>
</reference>
<name>A0A552UJR7_9SPHN</name>
<comment type="caution">
    <text evidence="1">The sequence shown here is derived from an EMBL/GenBank/DDBJ whole genome shotgun (WGS) entry which is preliminary data.</text>
</comment>
<dbReference type="Gene3D" id="3.90.1140.10">
    <property type="entry name" value="Cyclic phosphodiesterase"/>
    <property type="match status" value="1"/>
</dbReference>
<dbReference type="Proteomes" id="UP000317894">
    <property type="component" value="Unassembled WGS sequence"/>
</dbReference>